<dbReference type="InterPro" id="IPR007214">
    <property type="entry name" value="YbaK/aa-tRNA-synth-assoc-dom"/>
</dbReference>
<protein>
    <submittedName>
        <fullName evidence="2">YbaK/EbsC family protein</fullName>
    </submittedName>
</protein>
<feature type="domain" description="YbaK/aminoacyl-tRNA synthetase-associated" evidence="1">
    <location>
        <begin position="23"/>
        <end position="141"/>
    </location>
</feature>
<dbReference type="Pfam" id="PF04073">
    <property type="entry name" value="tRNA_edit"/>
    <property type="match status" value="1"/>
</dbReference>
<reference evidence="3" key="1">
    <citation type="submission" date="2023-07" db="EMBL/GenBank/DDBJ databases">
        <title>Thauera sp. CAU 1555 isolated from sand of Yaerae Beach.</title>
        <authorList>
            <person name="Kim W."/>
        </authorList>
    </citation>
    <scope>NUCLEOTIDE SEQUENCE [LARGE SCALE GENOMIC DNA]</scope>
    <source>
        <strain evidence="3">CAU 1555</strain>
    </source>
</reference>
<gene>
    <name evidence="2" type="ORF">IFO67_09015</name>
</gene>
<proteinExistence type="predicted"/>
<sequence>MAIATRVRDFMAEHGLRYDVLSHPHSHCSSQTAQYAHVPGDSLAKCVVLEDDHGYLMAVLPSTRHVQLGMLGKALSGRVRLVGEDELGRLFADCEPGAIPPMGAAYGMRMVVDDSLAQQAEIYFEAGDHERVIQMSREDFMAMMEMERASTVHFGEHTWRHH</sequence>
<comment type="caution">
    <text evidence="2">The sequence shown here is derived from an EMBL/GenBank/DDBJ whole genome shotgun (WGS) entry which is preliminary data.</text>
</comment>
<dbReference type="InterPro" id="IPR036754">
    <property type="entry name" value="YbaK/aa-tRNA-synt-asso_dom_sf"/>
</dbReference>
<name>A0ABR9BA02_9RHOO</name>
<dbReference type="EMBL" id="JACYTO010000001">
    <property type="protein sequence ID" value="MBD8503021.1"/>
    <property type="molecule type" value="Genomic_DNA"/>
</dbReference>
<dbReference type="CDD" id="cd04332">
    <property type="entry name" value="YbaK_like"/>
    <property type="match status" value="1"/>
</dbReference>
<organism evidence="2 3">
    <name type="scientific">Thauera sedimentorum</name>
    <dbReference type="NCBI Taxonomy" id="2767595"/>
    <lineage>
        <taxon>Bacteria</taxon>
        <taxon>Pseudomonadati</taxon>
        <taxon>Pseudomonadota</taxon>
        <taxon>Betaproteobacteria</taxon>
        <taxon>Rhodocyclales</taxon>
        <taxon>Zoogloeaceae</taxon>
        <taxon>Thauera</taxon>
    </lineage>
</organism>
<dbReference type="Gene3D" id="3.90.960.10">
    <property type="entry name" value="YbaK/aminoacyl-tRNA synthetase-associated domain"/>
    <property type="match status" value="1"/>
</dbReference>
<evidence type="ECO:0000313" key="2">
    <source>
        <dbReference type="EMBL" id="MBD8503021.1"/>
    </source>
</evidence>
<keyword evidence="3" id="KW-1185">Reference proteome</keyword>
<dbReference type="RefSeq" id="WP_187717759.1">
    <property type="nucleotide sequence ID" value="NZ_JACTAH010000001.1"/>
</dbReference>
<dbReference type="SUPFAM" id="SSF55826">
    <property type="entry name" value="YbaK/ProRS associated domain"/>
    <property type="match status" value="1"/>
</dbReference>
<evidence type="ECO:0000259" key="1">
    <source>
        <dbReference type="Pfam" id="PF04073"/>
    </source>
</evidence>
<dbReference type="Proteomes" id="UP000603602">
    <property type="component" value="Unassembled WGS sequence"/>
</dbReference>
<accession>A0ABR9BA02</accession>
<evidence type="ECO:0000313" key="3">
    <source>
        <dbReference type="Proteomes" id="UP000603602"/>
    </source>
</evidence>